<name>A0ACA9QLW1_9GLOM</name>
<evidence type="ECO:0000313" key="1">
    <source>
        <dbReference type="EMBL" id="CAG8751228.1"/>
    </source>
</evidence>
<organism evidence="1 2">
    <name type="scientific">Racocetra persica</name>
    <dbReference type="NCBI Taxonomy" id="160502"/>
    <lineage>
        <taxon>Eukaryota</taxon>
        <taxon>Fungi</taxon>
        <taxon>Fungi incertae sedis</taxon>
        <taxon>Mucoromycota</taxon>
        <taxon>Glomeromycotina</taxon>
        <taxon>Glomeromycetes</taxon>
        <taxon>Diversisporales</taxon>
        <taxon>Gigasporaceae</taxon>
        <taxon>Racocetra</taxon>
    </lineage>
</organism>
<keyword evidence="2" id="KW-1185">Reference proteome</keyword>
<feature type="non-terminal residue" evidence="1">
    <location>
        <position position="74"/>
    </location>
</feature>
<reference evidence="1" key="1">
    <citation type="submission" date="2021-06" db="EMBL/GenBank/DDBJ databases">
        <authorList>
            <person name="Kallberg Y."/>
            <person name="Tangrot J."/>
            <person name="Rosling A."/>
        </authorList>
    </citation>
    <scope>NUCLEOTIDE SEQUENCE</scope>
    <source>
        <strain evidence="1">MA461A</strain>
    </source>
</reference>
<accession>A0ACA9QLW1</accession>
<evidence type="ECO:0000313" key="2">
    <source>
        <dbReference type="Proteomes" id="UP000789920"/>
    </source>
</evidence>
<sequence>MVYDTLPTASAWLKRNNPIFRQYVNIPSINSSSPSDLSPVLLPLAYQRYKRLMAGFIKLDNLTLPISYGDLDLE</sequence>
<protein>
    <submittedName>
        <fullName evidence="1">10301_t:CDS:1</fullName>
    </submittedName>
</protein>
<dbReference type="Proteomes" id="UP000789920">
    <property type="component" value="Unassembled WGS sequence"/>
</dbReference>
<gene>
    <name evidence="1" type="ORF">RPERSI_LOCUS14205</name>
</gene>
<comment type="caution">
    <text evidence="1">The sequence shown here is derived from an EMBL/GenBank/DDBJ whole genome shotgun (WGS) entry which is preliminary data.</text>
</comment>
<dbReference type="EMBL" id="CAJVQC010032459">
    <property type="protein sequence ID" value="CAG8751228.1"/>
    <property type="molecule type" value="Genomic_DNA"/>
</dbReference>
<proteinExistence type="predicted"/>